<evidence type="ECO:0000313" key="3">
    <source>
        <dbReference type="Proteomes" id="UP001223520"/>
    </source>
</evidence>
<reference evidence="2 3" key="1">
    <citation type="journal article" date="2023" name="Limnol Oceanogr Lett">
        <title>Environmental adaptations by the intertidal Antarctic cyanobacterium Halotia branconii CENA392 as revealed using long-read genome sequencing.</title>
        <authorList>
            <person name="Dextro R.B."/>
            <person name="Delbaje E."/>
            <person name="Freitas P.N.N."/>
            <person name="Geraldes V."/>
            <person name="Pinto E."/>
            <person name="Long P.F."/>
            <person name="Fiore M.F."/>
        </authorList>
    </citation>
    <scope>NUCLEOTIDE SEQUENCE [LARGE SCALE GENOMIC DNA]</scope>
    <source>
        <strain evidence="2 3">CENA392</strain>
    </source>
</reference>
<feature type="region of interest" description="Disordered" evidence="1">
    <location>
        <begin position="1"/>
        <end position="22"/>
    </location>
</feature>
<evidence type="ECO:0000313" key="2">
    <source>
        <dbReference type="EMBL" id="WGV27381.1"/>
    </source>
</evidence>
<protein>
    <submittedName>
        <fullName evidence="2">Uncharacterized protein</fullName>
    </submittedName>
</protein>
<name>A0AAJ6NVQ9_9CYAN</name>
<evidence type="ECO:0000256" key="1">
    <source>
        <dbReference type="SAM" id="MobiDB-lite"/>
    </source>
</evidence>
<dbReference type="KEGG" id="hbq:QI031_07805"/>
<dbReference type="EMBL" id="CP124543">
    <property type="protein sequence ID" value="WGV27381.1"/>
    <property type="molecule type" value="Genomic_DNA"/>
</dbReference>
<gene>
    <name evidence="2" type="ORF">QI031_07805</name>
</gene>
<dbReference type="RefSeq" id="WP_281484618.1">
    <property type="nucleotide sequence ID" value="NZ_CP124543.1"/>
</dbReference>
<organism evidence="2 3">
    <name type="scientific">Halotia branconii CENA392</name>
    <dbReference type="NCBI Taxonomy" id="1539056"/>
    <lineage>
        <taxon>Bacteria</taxon>
        <taxon>Bacillati</taxon>
        <taxon>Cyanobacteriota</taxon>
        <taxon>Cyanophyceae</taxon>
        <taxon>Nostocales</taxon>
        <taxon>Nodulariaceae</taxon>
        <taxon>Halotia</taxon>
    </lineage>
</organism>
<accession>A0AAJ6NVQ9</accession>
<sequence length="49" mass="5513">MKKRNWGRREVRSWGASPLGGFPDLKELACLPKWSNFGVRGAALRLRGS</sequence>
<dbReference type="AlphaFoldDB" id="A0AAJ6NVQ9"/>
<keyword evidence="3" id="KW-1185">Reference proteome</keyword>
<dbReference type="Proteomes" id="UP001223520">
    <property type="component" value="Chromosome"/>
</dbReference>
<proteinExistence type="predicted"/>